<evidence type="ECO:0008006" key="11">
    <source>
        <dbReference type="Google" id="ProtNLM"/>
    </source>
</evidence>
<dbReference type="GeneID" id="19202007"/>
<feature type="transmembrane region" description="Helical" evidence="8">
    <location>
        <begin position="227"/>
        <end position="249"/>
    </location>
</feature>
<dbReference type="GO" id="GO:0005789">
    <property type="term" value="C:endoplasmic reticulum membrane"/>
    <property type="evidence" value="ECO:0007669"/>
    <property type="project" value="UniProtKB-SubCell"/>
</dbReference>
<dbReference type="AlphaFoldDB" id="A0A5M3MM77"/>
<dbReference type="OrthoDB" id="17366at2759"/>
<sequence>MAPRKQKPAARSTIPGVYTKADVDPSEREYAPEPFPFARYTSLVGVHTSLLAFSALFLPQTTSFFIDIPARVTDRPAHPLVETLAYSPVLSLVWIAGGVFVLQSWWAGWIRMWYFEQASRGTYAEKKIEQSEISKAKFADYGKASVFTLTVSVVYHAIVILFGAPVLSHHPHTYLLSLILAFLTVFAPAYSLGRLTMGNDTASWIKWFNWTRLFVEFSPRNAIERAMVYPSIGTLVGCWFGVIPLALDWDRPWQAWPLPPLFGAIIGYILGSLGALVTTGVYWLAEEQIRSEQMRQKTK</sequence>
<dbReference type="GO" id="GO:0006506">
    <property type="term" value="P:GPI anchor biosynthetic process"/>
    <property type="evidence" value="ECO:0007669"/>
    <property type="project" value="UniProtKB-UniPathway"/>
</dbReference>
<dbReference type="EMBL" id="JH711580">
    <property type="protein sequence ID" value="EIW79785.1"/>
    <property type="molecule type" value="Genomic_DNA"/>
</dbReference>
<gene>
    <name evidence="9" type="ORF">CONPUDRAFT_144940</name>
</gene>
<reference evidence="10" key="1">
    <citation type="journal article" date="2012" name="Science">
        <title>The Paleozoic origin of enzymatic lignin decomposition reconstructed from 31 fungal genomes.</title>
        <authorList>
            <person name="Floudas D."/>
            <person name="Binder M."/>
            <person name="Riley R."/>
            <person name="Barry K."/>
            <person name="Blanchette R.A."/>
            <person name="Henrissat B."/>
            <person name="Martinez A.T."/>
            <person name="Otillar R."/>
            <person name="Spatafora J.W."/>
            <person name="Yadav J.S."/>
            <person name="Aerts A."/>
            <person name="Benoit I."/>
            <person name="Boyd A."/>
            <person name="Carlson A."/>
            <person name="Copeland A."/>
            <person name="Coutinho P.M."/>
            <person name="de Vries R.P."/>
            <person name="Ferreira P."/>
            <person name="Findley K."/>
            <person name="Foster B."/>
            <person name="Gaskell J."/>
            <person name="Glotzer D."/>
            <person name="Gorecki P."/>
            <person name="Heitman J."/>
            <person name="Hesse C."/>
            <person name="Hori C."/>
            <person name="Igarashi K."/>
            <person name="Jurgens J.A."/>
            <person name="Kallen N."/>
            <person name="Kersten P."/>
            <person name="Kohler A."/>
            <person name="Kuees U."/>
            <person name="Kumar T.K.A."/>
            <person name="Kuo A."/>
            <person name="LaButti K."/>
            <person name="Larrondo L.F."/>
            <person name="Lindquist E."/>
            <person name="Ling A."/>
            <person name="Lombard V."/>
            <person name="Lucas S."/>
            <person name="Lundell T."/>
            <person name="Martin R."/>
            <person name="McLaughlin D.J."/>
            <person name="Morgenstern I."/>
            <person name="Morin E."/>
            <person name="Murat C."/>
            <person name="Nagy L.G."/>
            <person name="Nolan M."/>
            <person name="Ohm R.A."/>
            <person name="Patyshakuliyeva A."/>
            <person name="Rokas A."/>
            <person name="Ruiz-Duenas F.J."/>
            <person name="Sabat G."/>
            <person name="Salamov A."/>
            <person name="Samejima M."/>
            <person name="Schmutz J."/>
            <person name="Slot J.C."/>
            <person name="St John F."/>
            <person name="Stenlid J."/>
            <person name="Sun H."/>
            <person name="Sun S."/>
            <person name="Syed K."/>
            <person name="Tsang A."/>
            <person name="Wiebenga A."/>
            <person name="Young D."/>
            <person name="Pisabarro A."/>
            <person name="Eastwood D.C."/>
            <person name="Martin F."/>
            <person name="Cullen D."/>
            <person name="Grigoriev I.V."/>
            <person name="Hibbett D.S."/>
        </authorList>
    </citation>
    <scope>NUCLEOTIDE SEQUENCE [LARGE SCALE GENOMIC DNA]</scope>
    <source>
        <strain evidence="10">RWD-64-598 SS2</strain>
    </source>
</reference>
<feature type="transmembrane region" description="Helical" evidence="8">
    <location>
        <begin position="144"/>
        <end position="167"/>
    </location>
</feature>
<keyword evidence="5" id="KW-0256">Endoplasmic reticulum</keyword>
<evidence type="ECO:0000256" key="4">
    <source>
        <dbReference type="ARBA" id="ARBA00022692"/>
    </source>
</evidence>
<keyword evidence="6 8" id="KW-1133">Transmembrane helix</keyword>
<feature type="transmembrane region" description="Helical" evidence="8">
    <location>
        <begin position="89"/>
        <end position="110"/>
    </location>
</feature>
<dbReference type="InterPro" id="IPR009580">
    <property type="entry name" value="GPI_biosynthesis_protein_Pig-F"/>
</dbReference>
<dbReference type="UniPathway" id="UPA00196"/>
<accession>A0A5M3MM77</accession>
<keyword evidence="4 8" id="KW-0812">Transmembrane</keyword>
<keyword evidence="7 8" id="KW-0472">Membrane</keyword>
<feature type="transmembrane region" description="Helical" evidence="8">
    <location>
        <begin position="37"/>
        <end position="58"/>
    </location>
</feature>
<comment type="caution">
    <text evidence="9">The sequence shown here is derived from an EMBL/GenBank/DDBJ whole genome shotgun (WGS) entry which is preliminary data.</text>
</comment>
<evidence type="ECO:0000256" key="3">
    <source>
        <dbReference type="ARBA" id="ARBA00022502"/>
    </source>
</evidence>
<feature type="transmembrane region" description="Helical" evidence="8">
    <location>
        <begin position="173"/>
        <end position="193"/>
    </location>
</feature>
<keyword evidence="3" id="KW-0337">GPI-anchor biosynthesis</keyword>
<evidence type="ECO:0000256" key="2">
    <source>
        <dbReference type="ARBA" id="ARBA00004687"/>
    </source>
</evidence>
<dbReference type="KEGG" id="cput:CONPUDRAFT_144940"/>
<evidence type="ECO:0000256" key="8">
    <source>
        <dbReference type="SAM" id="Phobius"/>
    </source>
</evidence>
<comment type="subcellular location">
    <subcellularLocation>
        <location evidence="1">Endoplasmic reticulum membrane</location>
        <topology evidence="1">Multi-pass membrane protein</topology>
    </subcellularLocation>
</comment>
<keyword evidence="10" id="KW-1185">Reference proteome</keyword>
<evidence type="ECO:0000256" key="7">
    <source>
        <dbReference type="ARBA" id="ARBA00023136"/>
    </source>
</evidence>
<evidence type="ECO:0000256" key="6">
    <source>
        <dbReference type="ARBA" id="ARBA00022989"/>
    </source>
</evidence>
<comment type="pathway">
    <text evidence="2">Glycolipid biosynthesis; glycosylphosphatidylinositol-anchor biosynthesis.</text>
</comment>
<organism evidence="9 10">
    <name type="scientific">Coniophora puteana (strain RWD-64-598)</name>
    <name type="common">Brown rot fungus</name>
    <dbReference type="NCBI Taxonomy" id="741705"/>
    <lineage>
        <taxon>Eukaryota</taxon>
        <taxon>Fungi</taxon>
        <taxon>Dikarya</taxon>
        <taxon>Basidiomycota</taxon>
        <taxon>Agaricomycotina</taxon>
        <taxon>Agaricomycetes</taxon>
        <taxon>Agaricomycetidae</taxon>
        <taxon>Boletales</taxon>
        <taxon>Coniophorineae</taxon>
        <taxon>Coniophoraceae</taxon>
        <taxon>Coniophora</taxon>
    </lineage>
</organism>
<proteinExistence type="predicted"/>
<dbReference type="Pfam" id="PF06699">
    <property type="entry name" value="PIG-F"/>
    <property type="match status" value="1"/>
</dbReference>
<dbReference type="Proteomes" id="UP000053558">
    <property type="component" value="Unassembled WGS sequence"/>
</dbReference>
<protein>
    <recommendedName>
        <fullName evidence="11">PIG-F-domain-containing protein</fullName>
    </recommendedName>
</protein>
<evidence type="ECO:0000256" key="1">
    <source>
        <dbReference type="ARBA" id="ARBA00004477"/>
    </source>
</evidence>
<dbReference type="OMA" id="WWGGWIR"/>
<dbReference type="RefSeq" id="XP_007770131.1">
    <property type="nucleotide sequence ID" value="XM_007771941.1"/>
</dbReference>
<evidence type="ECO:0000313" key="9">
    <source>
        <dbReference type="EMBL" id="EIW79785.1"/>
    </source>
</evidence>
<feature type="transmembrane region" description="Helical" evidence="8">
    <location>
        <begin position="261"/>
        <end position="285"/>
    </location>
</feature>
<evidence type="ECO:0000313" key="10">
    <source>
        <dbReference type="Proteomes" id="UP000053558"/>
    </source>
</evidence>
<evidence type="ECO:0000256" key="5">
    <source>
        <dbReference type="ARBA" id="ARBA00022824"/>
    </source>
</evidence>
<name>A0A5M3MM77_CONPW</name>